<evidence type="ECO:0000313" key="3">
    <source>
        <dbReference type="Proteomes" id="UP000541444"/>
    </source>
</evidence>
<accession>A0A7J7N7M8</accession>
<gene>
    <name evidence="2" type="ORF">GIB67_021179</name>
</gene>
<keyword evidence="1" id="KW-0812">Transmembrane</keyword>
<feature type="non-terminal residue" evidence="2">
    <location>
        <position position="1"/>
    </location>
</feature>
<keyword evidence="3" id="KW-1185">Reference proteome</keyword>
<dbReference type="EMBL" id="JACGCM010001009">
    <property type="protein sequence ID" value="KAF6163030.1"/>
    <property type="molecule type" value="Genomic_DNA"/>
</dbReference>
<proteinExistence type="predicted"/>
<evidence type="ECO:0000313" key="2">
    <source>
        <dbReference type="EMBL" id="KAF6163030.1"/>
    </source>
</evidence>
<dbReference type="Proteomes" id="UP000541444">
    <property type="component" value="Unassembled WGS sequence"/>
</dbReference>
<reference evidence="2 3" key="1">
    <citation type="journal article" date="2020" name="IScience">
        <title>Genome Sequencing of the Endangered Kingdonia uniflora (Circaeasteraceae, Ranunculales) Reveals Potential Mechanisms of Evolutionary Specialization.</title>
        <authorList>
            <person name="Sun Y."/>
            <person name="Deng T."/>
            <person name="Zhang A."/>
            <person name="Moore M.J."/>
            <person name="Landis J.B."/>
            <person name="Lin N."/>
            <person name="Zhang H."/>
            <person name="Zhang X."/>
            <person name="Huang J."/>
            <person name="Zhang X."/>
            <person name="Sun H."/>
            <person name="Wang H."/>
        </authorList>
    </citation>
    <scope>NUCLEOTIDE SEQUENCE [LARGE SCALE GENOMIC DNA]</scope>
    <source>
        <strain evidence="2">TB1705</strain>
        <tissue evidence="2">Leaf</tissue>
    </source>
</reference>
<keyword evidence="1" id="KW-1133">Transmembrane helix</keyword>
<sequence length="123" mass="14095">NNYVVFNKLVPKRARFYEFFLFFSAIVILALLLICPCAIVIFVGATVIFSGIFLLLRQTMGKKTPKKMIQESTKLLMESNKEITESNKMMSKQLEVMFTKLLALAIFDGDERYADAIENEVKI</sequence>
<dbReference type="AlphaFoldDB" id="A0A7J7N7M8"/>
<organism evidence="2 3">
    <name type="scientific">Kingdonia uniflora</name>
    <dbReference type="NCBI Taxonomy" id="39325"/>
    <lineage>
        <taxon>Eukaryota</taxon>
        <taxon>Viridiplantae</taxon>
        <taxon>Streptophyta</taxon>
        <taxon>Embryophyta</taxon>
        <taxon>Tracheophyta</taxon>
        <taxon>Spermatophyta</taxon>
        <taxon>Magnoliopsida</taxon>
        <taxon>Ranunculales</taxon>
        <taxon>Circaeasteraceae</taxon>
        <taxon>Kingdonia</taxon>
    </lineage>
</organism>
<protein>
    <submittedName>
        <fullName evidence="2">Uncharacterized protein</fullName>
    </submittedName>
</protein>
<keyword evidence="1" id="KW-0472">Membrane</keyword>
<feature type="transmembrane region" description="Helical" evidence="1">
    <location>
        <begin position="16"/>
        <end position="33"/>
    </location>
</feature>
<evidence type="ECO:0000256" key="1">
    <source>
        <dbReference type="SAM" id="Phobius"/>
    </source>
</evidence>
<comment type="caution">
    <text evidence="2">The sequence shown here is derived from an EMBL/GenBank/DDBJ whole genome shotgun (WGS) entry which is preliminary data.</text>
</comment>
<name>A0A7J7N7M8_9MAGN</name>